<feature type="coiled-coil region" evidence="1">
    <location>
        <begin position="650"/>
        <end position="684"/>
    </location>
</feature>
<sequence>MNDLTSTLGMVGGTEAEGLPAAVTAAVPPPVDQQEQTNKPPKNKVKTEEDKKPEIGVSFKGSEAAEFGRSSTKEINLNKDLKKDFEDVLEVFVSQMKQFQKDTGVSLTETQTNFLKLYYENKSKLLDTPEGWMLANLVMEQEIDLRLGSLALNLVRDHKGEGLKPAQNLSTIVVEERGTARKIARKTVRVLVSPIWGAVKISQSLAKHNKVEFKFDSYNQDLSQLPKSTRRYLEYLGQGINKTKSAEFILQIIEARSGFYQALGYDPKEIDAATPFSRTPHGRDPILLPSAVPSVHTAEDTINMMSENLDVRWVRYRNQVLKEIQQEGVLADGTTPINWSDSSHIAWVNHEAQSRTIHRFSDHFVQEISRKKLNEGGIKTKIDERINELTGARITQLEKEIEEIEGRVEVNNRPASQGRLTKLQKELAELKKQREEEAPQTKSQKKRFDESRAAYTTSKAEEQAQIDAVAVVKSRIRQIKTEIQRIEKRHKRLVKIFHDTPEYKIYLREKRKLQAEGIRTIEEITTEITPLTEDIIEQVDRDLQAASIPLDSPRAQTERRKALNNNQNYLALNTELYIANKRWKEFDLVAKPILTEETRLKQGEETELNKTNEKLSAAEEELYGKVTARSTARKTRKKNFESFKLESSTNRSFEARIRIKEDEITAEQERLNQLKEELFQAKKKDYNTLPAAKRKKIQDLEAIQSALDDKRIIDSVVYEAVQKGLEINDLTDPTLKQDLLGSNEEIGYQRMLDHLFPFLKLGINDGKKVYQRAVRLLPKDELAQILYDTLKLDQLPPTRRPANPRDLTQVFTTIRTHRKTQDLMGQAFLGIMEHLEDKAKHML</sequence>
<evidence type="ECO:0000313" key="3">
    <source>
        <dbReference type="EMBL" id="OGG15648.1"/>
    </source>
</evidence>
<keyword evidence="1" id="KW-0175">Coiled coil</keyword>
<dbReference type="EMBL" id="MFJL01000019">
    <property type="protein sequence ID" value="OGG15648.1"/>
    <property type="molecule type" value="Genomic_DNA"/>
</dbReference>
<protein>
    <submittedName>
        <fullName evidence="3">Uncharacterized protein</fullName>
    </submittedName>
</protein>
<reference evidence="3 4" key="1">
    <citation type="journal article" date="2016" name="Nat. Commun.">
        <title>Thousands of microbial genomes shed light on interconnected biogeochemical processes in an aquifer system.</title>
        <authorList>
            <person name="Anantharaman K."/>
            <person name="Brown C.T."/>
            <person name="Hug L.A."/>
            <person name="Sharon I."/>
            <person name="Castelle C.J."/>
            <person name="Probst A.J."/>
            <person name="Thomas B.C."/>
            <person name="Singh A."/>
            <person name="Wilkins M.J."/>
            <person name="Karaoz U."/>
            <person name="Brodie E.L."/>
            <person name="Williams K.H."/>
            <person name="Hubbard S.S."/>
            <person name="Banfield J.F."/>
        </authorList>
    </citation>
    <scope>NUCLEOTIDE SEQUENCE [LARGE SCALE GENOMIC DNA]</scope>
</reference>
<feature type="coiled-coil region" evidence="1">
    <location>
        <begin position="469"/>
        <end position="496"/>
    </location>
</feature>
<evidence type="ECO:0000256" key="2">
    <source>
        <dbReference type="SAM" id="MobiDB-lite"/>
    </source>
</evidence>
<evidence type="ECO:0000313" key="4">
    <source>
        <dbReference type="Proteomes" id="UP000176923"/>
    </source>
</evidence>
<dbReference type="Proteomes" id="UP000176923">
    <property type="component" value="Unassembled WGS sequence"/>
</dbReference>
<dbReference type="STRING" id="1798382.A3D77_01310"/>
<gene>
    <name evidence="3" type="ORF">A3D77_01310</name>
</gene>
<name>A0A1F5ZT58_9BACT</name>
<comment type="caution">
    <text evidence="3">The sequence shown here is derived from an EMBL/GenBank/DDBJ whole genome shotgun (WGS) entry which is preliminary data.</text>
</comment>
<proteinExistence type="predicted"/>
<dbReference type="AlphaFoldDB" id="A0A1F5ZT58"/>
<evidence type="ECO:0000256" key="1">
    <source>
        <dbReference type="SAM" id="Coils"/>
    </source>
</evidence>
<feature type="region of interest" description="Disordered" evidence="2">
    <location>
        <begin position="1"/>
        <end position="55"/>
    </location>
</feature>
<feature type="compositionally biased region" description="Basic and acidic residues" evidence="2">
    <location>
        <begin position="45"/>
        <end position="54"/>
    </location>
</feature>
<accession>A0A1F5ZT58</accession>
<feature type="region of interest" description="Disordered" evidence="2">
    <location>
        <begin position="431"/>
        <end position="460"/>
    </location>
</feature>
<organism evidence="3 4">
    <name type="scientific">Candidatus Gottesmanbacteria bacterium RIFCSPHIGHO2_02_FULL_39_11</name>
    <dbReference type="NCBI Taxonomy" id="1798382"/>
    <lineage>
        <taxon>Bacteria</taxon>
        <taxon>Candidatus Gottesmaniibacteriota</taxon>
    </lineage>
</organism>